<reference evidence="1 2" key="1">
    <citation type="submission" date="2017-05" db="EMBL/GenBank/DDBJ databases">
        <authorList>
            <person name="Varghese N."/>
            <person name="Submissions S."/>
        </authorList>
    </citation>
    <scope>NUCLEOTIDE SEQUENCE [LARGE SCALE GENOMIC DNA]</scope>
    <source>
        <strain evidence="1 2">DSM 16304</strain>
    </source>
</reference>
<evidence type="ECO:0000313" key="2">
    <source>
        <dbReference type="Proteomes" id="UP000317315"/>
    </source>
</evidence>
<evidence type="ECO:0000313" key="1">
    <source>
        <dbReference type="EMBL" id="SMO49649.1"/>
    </source>
</evidence>
<sequence>MLGLFFVDNKGSSWINEMNEVLYGQECKGKPVVFFWWHQKPKGTDKTLTYLQNELKKFGFFPIYAKTQDGCYMFTAVDFIVNPLENFEKIKSSWGKKYCLYKWSSQDEIKKDIESEIEEKQKKDKTGITSIPKVLFVISCVIEIDCSKQVFHQENIRANLIPIEL</sequence>
<gene>
    <name evidence="1" type="ORF">SAMN06269117_10716</name>
</gene>
<accession>A0A521BRA9</accession>
<name>A0A521BRA9_9BACT</name>
<dbReference type="Proteomes" id="UP000317315">
    <property type="component" value="Unassembled WGS sequence"/>
</dbReference>
<protein>
    <submittedName>
        <fullName evidence="1">Uncharacterized protein</fullName>
    </submittedName>
</protein>
<proteinExistence type="predicted"/>
<dbReference type="AlphaFoldDB" id="A0A521BRA9"/>
<dbReference type="EMBL" id="FXTM01000007">
    <property type="protein sequence ID" value="SMO49649.1"/>
    <property type="molecule type" value="Genomic_DNA"/>
</dbReference>
<organism evidence="1 2">
    <name type="scientific">Balnearium lithotrophicum</name>
    <dbReference type="NCBI Taxonomy" id="223788"/>
    <lineage>
        <taxon>Bacteria</taxon>
        <taxon>Pseudomonadati</taxon>
        <taxon>Aquificota</taxon>
        <taxon>Aquificia</taxon>
        <taxon>Desulfurobacteriales</taxon>
        <taxon>Desulfurobacteriaceae</taxon>
        <taxon>Balnearium</taxon>
    </lineage>
</organism>
<keyword evidence="2" id="KW-1185">Reference proteome</keyword>